<dbReference type="OrthoDB" id="539512at2759"/>
<reference evidence="1" key="1">
    <citation type="journal article" date="2021" name="Proc. Natl. Acad. Sci. U.S.A.">
        <title>Three genomes in the algal genus Volvox reveal the fate of a haploid sex-determining region after a transition to homothallism.</title>
        <authorList>
            <person name="Yamamoto K."/>
            <person name="Hamaji T."/>
            <person name="Kawai-Toyooka H."/>
            <person name="Matsuzaki R."/>
            <person name="Takahashi F."/>
            <person name="Nishimura Y."/>
            <person name="Kawachi M."/>
            <person name="Noguchi H."/>
            <person name="Minakuchi Y."/>
            <person name="Umen J.G."/>
            <person name="Toyoda A."/>
            <person name="Nozaki H."/>
        </authorList>
    </citation>
    <scope>NUCLEOTIDE SEQUENCE</scope>
    <source>
        <strain evidence="2">NIES-3785</strain>
        <strain evidence="1">NIES-3786</strain>
    </source>
</reference>
<organism evidence="1 3">
    <name type="scientific">Volvox reticuliferus</name>
    <dbReference type="NCBI Taxonomy" id="1737510"/>
    <lineage>
        <taxon>Eukaryota</taxon>
        <taxon>Viridiplantae</taxon>
        <taxon>Chlorophyta</taxon>
        <taxon>core chlorophytes</taxon>
        <taxon>Chlorophyceae</taxon>
        <taxon>CS clade</taxon>
        <taxon>Chlamydomonadales</taxon>
        <taxon>Volvocaceae</taxon>
        <taxon>Volvox</taxon>
    </lineage>
</organism>
<evidence type="ECO:0000313" key="3">
    <source>
        <dbReference type="Proteomes" id="UP000747110"/>
    </source>
</evidence>
<dbReference type="Proteomes" id="UP000722791">
    <property type="component" value="Unassembled WGS sequence"/>
</dbReference>
<evidence type="ECO:0000313" key="2">
    <source>
        <dbReference type="EMBL" id="GIL94880.1"/>
    </source>
</evidence>
<dbReference type="EMBL" id="BNCQ01000002">
    <property type="protein sequence ID" value="GIL94880.1"/>
    <property type="molecule type" value="Genomic_DNA"/>
</dbReference>
<protein>
    <submittedName>
        <fullName evidence="1">Uncharacterized protein</fullName>
    </submittedName>
</protein>
<comment type="caution">
    <text evidence="1">The sequence shown here is derived from an EMBL/GenBank/DDBJ whole genome shotgun (WGS) entry which is preliminary data.</text>
</comment>
<accession>A0A8J4FQ78</accession>
<gene>
    <name evidence="1" type="ORF">Vretifemale_10526</name>
    <name evidence="2" type="ORF">Vretimale_968</name>
</gene>
<evidence type="ECO:0000313" key="1">
    <source>
        <dbReference type="EMBL" id="GIL81464.1"/>
    </source>
</evidence>
<dbReference type="AlphaFoldDB" id="A0A8J4FQ78"/>
<proteinExistence type="predicted"/>
<dbReference type="EMBL" id="BNCP01000021">
    <property type="protein sequence ID" value="GIL81464.1"/>
    <property type="molecule type" value="Genomic_DNA"/>
</dbReference>
<keyword evidence="3" id="KW-1185">Reference proteome</keyword>
<dbReference type="Proteomes" id="UP000747110">
    <property type="component" value="Unassembled WGS sequence"/>
</dbReference>
<name>A0A8J4FQ78_9CHLO</name>
<sequence>MASVNITSQQGRCSIVFNERRPKRPIAISSRPRSLSGPTVSEKDYQRDPELQAAIDSLFADTVHKDRTRLHRADIQHHIDRIVALGSRLGLNRVHPQWNIGTFKPLITTNTTGVTMDEVCTLQRFTFGQVRPSDLKVELGDSLQIRGPIPGVEGSAANSYMLENYFKFLESGLLGIMTPEGVYDTSEEEPGRLGVTFCGFKIRPVRTETQSLSLWRELLAEHNPSMDDEGVISFTFPKPLSATLNYIVMEPDLHMSLGGSGDLLVVQRRQPM</sequence>